<dbReference type="Pfam" id="PF16065">
    <property type="entry name" value="DUF4807"/>
    <property type="match status" value="1"/>
</dbReference>
<organism evidence="1 2">
    <name type="scientific">Clytia hemisphaerica</name>
    <dbReference type="NCBI Taxonomy" id="252671"/>
    <lineage>
        <taxon>Eukaryota</taxon>
        <taxon>Metazoa</taxon>
        <taxon>Cnidaria</taxon>
        <taxon>Hydrozoa</taxon>
        <taxon>Hydroidolina</taxon>
        <taxon>Leptothecata</taxon>
        <taxon>Obeliida</taxon>
        <taxon>Clytiidae</taxon>
        <taxon>Clytia</taxon>
    </lineage>
</organism>
<reference evidence="1" key="1">
    <citation type="submission" date="2021-01" db="UniProtKB">
        <authorList>
            <consortium name="EnsemblMetazoa"/>
        </authorList>
    </citation>
    <scope>IDENTIFICATION</scope>
</reference>
<evidence type="ECO:0000313" key="2">
    <source>
        <dbReference type="Proteomes" id="UP000594262"/>
    </source>
</evidence>
<name>A0A7M5VC18_9CNID</name>
<dbReference type="PANTHER" id="PTHR36693">
    <property type="entry name" value="GH02722P"/>
    <property type="match status" value="1"/>
</dbReference>
<dbReference type="Proteomes" id="UP000594262">
    <property type="component" value="Unplaced"/>
</dbReference>
<sequence>HMILCFSLDENIDQNKTKIDMIHGSPKMMLKIIFKSRQLTIKGHYAETQHPSMKPYKYLINIVGLHDQKPFHIVMKLCCDLYYVLVQELKKCPNFRHGFLSWVFHIRKERHQMDLKSFGSIKILPIIIDTDRPEKKFKYKITIQSTQELKKLAFDKELLCWSILSPYILQKMQNEYVSSYLSTLGGAYSALGDYFHKHAKTAGMISKKQYILATKMNDPAQRLRCQLFYSFSLMQCNKMRAARKLIQYVHQQCKALLVDTSLVETCCQAAWSKYKYLRSLRNHVS</sequence>
<proteinExistence type="predicted"/>
<keyword evidence="2" id="KW-1185">Reference proteome</keyword>
<dbReference type="EnsemblMetazoa" id="CLYHEMT006770.2">
    <property type="protein sequence ID" value="CLYHEMP006770.2"/>
    <property type="gene ID" value="CLYHEMG006770"/>
</dbReference>
<dbReference type="OrthoDB" id="121932at2759"/>
<dbReference type="InterPro" id="IPR032072">
    <property type="entry name" value="DUF4807"/>
</dbReference>
<accession>A0A7M5VC18</accession>
<dbReference type="PANTHER" id="PTHR36693:SF1">
    <property type="entry name" value="GH02722P"/>
    <property type="match status" value="1"/>
</dbReference>
<protein>
    <submittedName>
        <fullName evidence="1">Uncharacterized protein</fullName>
    </submittedName>
</protein>
<dbReference type="AlphaFoldDB" id="A0A7M5VC18"/>
<evidence type="ECO:0000313" key="1">
    <source>
        <dbReference type="EnsemblMetazoa" id="CLYHEMP006770.2"/>
    </source>
</evidence>